<organism evidence="1 2">
    <name type="scientific">Gossypium davidsonii</name>
    <name type="common">Davidson's cotton</name>
    <name type="synonym">Gossypium klotzschianum subsp. davidsonii</name>
    <dbReference type="NCBI Taxonomy" id="34287"/>
    <lineage>
        <taxon>Eukaryota</taxon>
        <taxon>Viridiplantae</taxon>
        <taxon>Streptophyta</taxon>
        <taxon>Embryophyta</taxon>
        <taxon>Tracheophyta</taxon>
        <taxon>Spermatophyta</taxon>
        <taxon>Magnoliopsida</taxon>
        <taxon>eudicotyledons</taxon>
        <taxon>Gunneridae</taxon>
        <taxon>Pentapetalae</taxon>
        <taxon>rosids</taxon>
        <taxon>malvids</taxon>
        <taxon>Malvales</taxon>
        <taxon>Malvaceae</taxon>
        <taxon>Malvoideae</taxon>
        <taxon>Gossypium</taxon>
    </lineage>
</organism>
<name>A0A7J8TBA0_GOSDV</name>
<sequence length="39" mass="4382">MKSYIDAVILIGSPYLGFGELLAMHHDGYKKKIREMANA</sequence>
<evidence type="ECO:0000313" key="2">
    <source>
        <dbReference type="Proteomes" id="UP000593561"/>
    </source>
</evidence>
<keyword evidence="2" id="KW-1185">Reference proteome</keyword>
<protein>
    <submittedName>
        <fullName evidence="1">Uncharacterized protein</fullName>
    </submittedName>
</protein>
<proteinExistence type="predicted"/>
<dbReference type="EMBL" id="JABFAC010241814">
    <property type="protein sequence ID" value="MBA0635422.1"/>
    <property type="molecule type" value="Genomic_DNA"/>
</dbReference>
<dbReference type="AlphaFoldDB" id="A0A7J8TBA0"/>
<reference evidence="1 2" key="1">
    <citation type="journal article" date="2019" name="Genome Biol. Evol.">
        <title>Insights into the evolution of the New World diploid cottons (Gossypium, subgenus Houzingenia) based on genome sequencing.</title>
        <authorList>
            <person name="Grover C.E."/>
            <person name="Arick M.A. 2nd"/>
            <person name="Thrash A."/>
            <person name="Conover J.L."/>
            <person name="Sanders W.S."/>
            <person name="Peterson D.G."/>
            <person name="Frelichowski J.E."/>
            <person name="Scheffler J.A."/>
            <person name="Scheffler B.E."/>
            <person name="Wendel J.F."/>
        </authorList>
    </citation>
    <scope>NUCLEOTIDE SEQUENCE [LARGE SCALE GENOMIC DNA]</scope>
    <source>
        <strain evidence="1">27</strain>
        <tissue evidence="1">Leaf</tissue>
    </source>
</reference>
<accession>A0A7J8TBA0</accession>
<evidence type="ECO:0000313" key="1">
    <source>
        <dbReference type="EMBL" id="MBA0635422.1"/>
    </source>
</evidence>
<comment type="caution">
    <text evidence="1">The sequence shown here is derived from an EMBL/GenBank/DDBJ whole genome shotgun (WGS) entry which is preliminary data.</text>
</comment>
<gene>
    <name evidence="1" type="ORF">Godav_005191</name>
</gene>
<dbReference type="Proteomes" id="UP000593561">
    <property type="component" value="Unassembled WGS sequence"/>
</dbReference>